<dbReference type="Pfam" id="PF10117">
    <property type="entry name" value="McrBC"/>
    <property type="match status" value="1"/>
</dbReference>
<dbReference type="EMBL" id="NRHA01000007">
    <property type="protein sequence ID" value="PCC54928.1"/>
    <property type="molecule type" value="Genomic_DNA"/>
</dbReference>
<dbReference type="Proteomes" id="UP000217881">
    <property type="component" value="Unassembled WGS sequence"/>
</dbReference>
<accession>A0A2A3ZTQ5</accession>
<sequence>MDRRAMVEKPSPLLWERGDSLLEIVEQSTARATDDIVGAVSADRWQELKLTFQKYPGDHSWSVRANDFTGIAKLDIDGKPVHLRVTPKIEGLDLFFLADWAYGTRSLGKKLQDSRVDLAALRSEPAACLIGWYLAEVMSFATRWLRRGYVKREEDLVGRVRGRIDIARYLNTSIAQARPHVIPARFYEPSHDTPANRYLKAGLRKAAILARAVPLESARVALDELTRRALSLFYGVADLPANPQDALRLNLSGPLRHYGPIVSFTTALLEGTYLTTELGGHKQDAIMWSLNELYEQALRNVLRDWPTASLVQGKHRATITRASEEQVVSGSTPVKPDFVGRRADGSVLILDAKYKSVLTPTTSSSSEEINLLSARGPRIRVRRADIYQVVAYARHSELRTDKVVLLYPVSLAAGESFPPPLKVNEFSPTCHIAFFDVGPNAESNRSNLYDVLDHL</sequence>
<dbReference type="AlphaFoldDB" id="A0A2A3ZTQ5"/>
<dbReference type="PANTHER" id="PTHR38733">
    <property type="entry name" value="PROTEIN MCRC"/>
    <property type="match status" value="1"/>
</dbReference>
<dbReference type="InterPro" id="IPR019292">
    <property type="entry name" value="McrC"/>
</dbReference>
<gene>
    <name evidence="1" type="ORF">CIK59_05350</name>
</gene>
<reference evidence="1 2" key="1">
    <citation type="journal article" date="2017" name="Elife">
        <title>Extensive horizontal gene transfer in cheese-associated bacteria.</title>
        <authorList>
            <person name="Bonham K.S."/>
            <person name="Wolfe B.E."/>
            <person name="Dutton R.J."/>
        </authorList>
    </citation>
    <scope>NUCLEOTIDE SEQUENCE [LARGE SCALE GENOMIC DNA]</scope>
    <source>
        <strain evidence="1 2">738_8</strain>
    </source>
</reference>
<evidence type="ECO:0000313" key="2">
    <source>
        <dbReference type="Proteomes" id="UP000217881"/>
    </source>
</evidence>
<comment type="caution">
    <text evidence="1">The sequence shown here is derived from an EMBL/GenBank/DDBJ whole genome shotgun (WGS) entry which is preliminary data.</text>
</comment>
<evidence type="ECO:0000313" key="1">
    <source>
        <dbReference type="EMBL" id="PCC54928.1"/>
    </source>
</evidence>
<organism evidence="1 2">
    <name type="scientific">Brevibacterium aurantiacum</name>
    <dbReference type="NCBI Taxonomy" id="273384"/>
    <lineage>
        <taxon>Bacteria</taxon>
        <taxon>Bacillati</taxon>
        <taxon>Actinomycetota</taxon>
        <taxon>Actinomycetes</taxon>
        <taxon>Micrococcales</taxon>
        <taxon>Brevibacteriaceae</taxon>
        <taxon>Brevibacterium</taxon>
    </lineage>
</organism>
<name>A0A2A3ZTQ5_BREAU</name>
<dbReference type="PANTHER" id="PTHR38733:SF1">
    <property type="entry name" value="TYPE IV METHYL-DIRECTED RESTRICTION ENZYME ECOKMCRBC"/>
    <property type="match status" value="1"/>
</dbReference>
<protein>
    <recommendedName>
        <fullName evidence="3">5-methylcytosine-specific restriction enzyme subunit McrC</fullName>
    </recommendedName>
</protein>
<evidence type="ECO:0008006" key="3">
    <source>
        <dbReference type="Google" id="ProtNLM"/>
    </source>
</evidence>
<proteinExistence type="predicted"/>